<evidence type="ECO:0000256" key="1">
    <source>
        <dbReference type="SAM" id="SignalP"/>
    </source>
</evidence>
<dbReference type="AlphaFoldDB" id="A0A3D8SXW1"/>
<keyword evidence="1" id="KW-0732">Signal</keyword>
<name>A0A3D8SXW1_9HELO</name>
<evidence type="ECO:0000313" key="3">
    <source>
        <dbReference type="Proteomes" id="UP000256328"/>
    </source>
</evidence>
<comment type="caution">
    <text evidence="2">The sequence shown here is derived from an EMBL/GenBank/DDBJ whole genome shotgun (WGS) entry which is preliminary data.</text>
</comment>
<feature type="chain" id="PRO_5017814896" evidence="1">
    <location>
        <begin position="32"/>
        <end position="155"/>
    </location>
</feature>
<dbReference type="EMBL" id="PDLN01000003">
    <property type="protein sequence ID" value="RDW91099.1"/>
    <property type="molecule type" value="Genomic_DNA"/>
</dbReference>
<accession>A0A3D8SXW1</accession>
<dbReference type="OrthoDB" id="10308819at2759"/>
<feature type="signal peptide" evidence="1">
    <location>
        <begin position="1"/>
        <end position="31"/>
    </location>
</feature>
<organism evidence="2 3">
    <name type="scientific">Coleophoma crateriformis</name>
    <dbReference type="NCBI Taxonomy" id="565419"/>
    <lineage>
        <taxon>Eukaryota</taxon>
        <taxon>Fungi</taxon>
        <taxon>Dikarya</taxon>
        <taxon>Ascomycota</taxon>
        <taxon>Pezizomycotina</taxon>
        <taxon>Leotiomycetes</taxon>
        <taxon>Helotiales</taxon>
        <taxon>Dermateaceae</taxon>
        <taxon>Coleophoma</taxon>
    </lineage>
</organism>
<protein>
    <submittedName>
        <fullName evidence="2">Uncharacterized protein</fullName>
    </submittedName>
</protein>
<proteinExistence type="predicted"/>
<sequence>MRFSIFPLGSAPQILGIQLLFLLALTSTVQAHPTSSGRGLSPLHNLLSPSRWPSFLVTSPQEGRHVSDAVTAAHSEGTRSGQGAGVREDLLDSVPPSMRRPIHTTVLMAGGVVQTASRTATAGRGFATKEAGSVDETVPATTAIALPEERHGGEI</sequence>
<gene>
    <name evidence="2" type="ORF">BP5796_02264</name>
</gene>
<reference evidence="2 3" key="1">
    <citation type="journal article" date="2018" name="IMA Fungus">
        <title>IMA Genome-F 9: Draft genome sequence of Annulohypoxylon stygium, Aspergillus mulundensis, Berkeleyomyces basicola (syn. Thielaviopsis basicola), Ceratocystis smalleyi, two Cercospora beticola strains, Coleophoma cylindrospora, Fusarium fracticaudum, Phialophora cf. hyalina, and Morchella septimelata.</title>
        <authorList>
            <person name="Wingfield B.D."/>
            <person name="Bills G.F."/>
            <person name="Dong Y."/>
            <person name="Huang W."/>
            <person name="Nel W.J."/>
            <person name="Swalarsk-Parry B.S."/>
            <person name="Vaghefi N."/>
            <person name="Wilken P.M."/>
            <person name="An Z."/>
            <person name="de Beer Z.W."/>
            <person name="De Vos L."/>
            <person name="Chen L."/>
            <person name="Duong T.A."/>
            <person name="Gao Y."/>
            <person name="Hammerbacher A."/>
            <person name="Kikkert J.R."/>
            <person name="Li Y."/>
            <person name="Li H."/>
            <person name="Li K."/>
            <person name="Li Q."/>
            <person name="Liu X."/>
            <person name="Ma X."/>
            <person name="Naidoo K."/>
            <person name="Pethybridge S.J."/>
            <person name="Sun J."/>
            <person name="Steenkamp E.T."/>
            <person name="van der Nest M.A."/>
            <person name="van Wyk S."/>
            <person name="Wingfield M.J."/>
            <person name="Xiong C."/>
            <person name="Yue Q."/>
            <person name="Zhang X."/>
        </authorList>
    </citation>
    <scope>NUCLEOTIDE SEQUENCE [LARGE SCALE GENOMIC DNA]</scope>
    <source>
        <strain evidence="2 3">BP5796</strain>
    </source>
</reference>
<keyword evidence="3" id="KW-1185">Reference proteome</keyword>
<evidence type="ECO:0000313" key="2">
    <source>
        <dbReference type="EMBL" id="RDW91099.1"/>
    </source>
</evidence>
<dbReference type="Proteomes" id="UP000256328">
    <property type="component" value="Unassembled WGS sequence"/>
</dbReference>